<dbReference type="Gene3D" id="3.40.980.10">
    <property type="entry name" value="MoaB/Mog-like domain"/>
    <property type="match status" value="1"/>
</dbReference>
<dbReference type="InterPro" id="IPR001453">
    <property type="entry name" value="MoaB/Mog_dom"/>
</dbReference>
<dbReference type="EMBL" id="JBHTEK010000001">
    <property type="protein sequence ID" value="MFC7667231.1"/>
    <property type="molecule type" value="Genomic_DNA"/>
</dbReference>
<protein>
    <submittedName>
        <fullName evidence="2">Molybdopterin-binding protein</fullName>
    </submittedName>
</protein>
<gene>
    <name evidence="2" type="ORF">ACFQT0_07215</name>
</gene>
<feature type="domain" description="MoaB/Mog" evidence="1">
    <location>
        <begin position="8"/>
        <end position="82"/>
    </location>
</feature>
<dbReference type="Pfam" id="PF00994">
    <property type="entry name" value="MoCF_biosynth"/>
    <property type="match status" value="1"/>
</dbReference>
<comment type="caution">
    <text evidence="2">The sequence shown here is derived from an EMBL/GenBank/DDBJ whole genome shotgun (WGS) entry which is preliminary data.</text>
</comment>
<evidence type="ECO:0000259" key="1">
    <source>
        <dbReference type="Pfam" id="PF00994"/>
    </source>
</evidence>
<name>A0ABW2U309_9BACT</name>
<proteinExistence type="predicted"/>
<evidence type="ECO:0000313" key="3">
    <source>
        <dbReference type="Proteomes" id="UP001596513"/>
    </source>
</evidence>
<sequence length="87" mass="9533">MGITETPLPHQIRRSNAYALQALFTQTGADVSLFHLPDDREELSLGLTNILGAGFDAVVLSGAVSKGRADHLPGLLRELGWRKFFTR</sequence>
<dbReference type="Proteomes" id="UP001596513">
    <property type="component" value="Unassembled WGS sequence"/>
</dbReference>
<organism evidence="2 3">
    <name type="scientific">Hymenobacter humi</name>
    <dbReference type="NCBI Taxonomy" id="1411620"/>
    <lineage>
        <taxon>Bacteria</taxon>
        <taxon>Pseudomonadati</taxon>
        <taxon>Bacteroidota</taxon>
        <taxon>Cytophagia</taxon>
        <taxon>Cytophagales</taxon>
        <taxon>Hymenobacteraceae</taxon>
        <taxon>Hymenobacter</taxon>
    </lineage>
</organism>
<dbReference type="RefSeq" id="WP_380201595.1">
    <property type="nucleotide sequence ID" value="NZ_JBHTEK010000001.1"/>
</dbReference>
<keyword evidence="3" id="KW-1185">Reference proteome</keyword>
<accession>A0ABW2U309</accession>
<dbReference type="SUPFAM" id="SSF53218">
    <property type="entry name" value="Molybdenum cofactor biosynthesis proteins"/>
    <property type="match status" value="1"/>
</dbReference>
<dbReference type="InterPro" id="IPR036425">
    <property type="entry name" value="MoaB/Mog-like_dom_sf"/>
</dbReference>
<reference evidence="3" key="1">
    <citation type="journal article" date="2019" name="Int. J. Syst. Evol. Microbiol.">
        <title>The Global Catalogue of Microorganisms (GCM) 10K type strain sequencing project: providing services to taxonomists for standard genome sequencing and annotation.</title>
        <authorList>
            <consortium name="The Broad Institute Genomics Platform"/>
            <consortium name="The Broad Institute Genome Sequencing Center for Infectious Disease"/>
            <person name="Wu L."/>
            <person name="Ma J."/>
        </authorList>
    </citation>
    <scope>NUCLEOTIDE SEQUENCE [LARGE SCALE GENOMIC DNA]</scope>
    <source>
        <strain evidence="3">JCM 19635</strain>
    </source>
</reference>
<evidence type="ECO:0000313" key="2">
    <source>
        <dbReference type="EMBL" id="MFC7667231.1"/>
    </source>
</evidence>